<evidence type="ECO:0000313" key="1">
    <source>
        <dbReference type="EMBL" id="KAF3032363.1"/>
    </source>
</evidence>
<comment type="caution">
    <text evidence="1">The sequence shown here is derived from an EMBL/GenBank/DDBJ whole genome shotgun (WGS) entry which is preliminary data.</text>
</comment>
<dbReference type="Proteomes" id="UP000758155">
    <property type="component" value="Unassembled WGS sequence"/>
</dbReference>
<evidence type="ECO:0000313" key="2">
    <source>
        <dbReference type="Proteomes" id="UP000758155"/>
    </source>
</evidence>
<protein>
    <submittedName>
        <fullName evidence="1">Uncharacterized protein</fullName>
    </submittedName>
</protein>
<proteinExistence type="predicted"/>
<dbReference type="AlphaFoldDB" id="A0A9P4WHF0"/>
<gene>
    <name evidence="1" type="ORF">E8E12_004173</name>
</gene>
<dbReference type="InterPro" id="IPR038883">
    <property type="entry name" value="AN11006-like"/>
</dbReference>
<dbReference type="PANTHER" id="PTHR42085:SF1">
    <property type="entry name" value="F-BOX DOMAIN-CONTAINING PROTEIN"/>
    <property type="match status" value="1"/>
</dbReference>
<sequence length="131" mass="15023">MLSLQDSRSPFLRLPPELRDWIYRNALTEPEGLYFEPDAKGNLRLQTAKLPGICANQLKYVNRQLHRETRGLGVRFNDLTFITSIDAVHVIRTLSRADLKALRVLYIKRGFRTDVAEDSLCICSSIDAEDM</sequence>
<dbReference type="OrthoDB" id="4790878at2759"/>
<accession>A0A9P4WHF0</accession>
<dbReference type="EMBL" id="SWKV01000103">
    <property type="protein sequence ID" value="KAF3032363.1"/>
    <property type="molecule type" value="Genomic_DNA"/>
</dbReference>
<organism evidence="1 2">
    <name type="scientific">Didymella heteroderae</name>
    <dbReference type="NCBI Taxonomy" id="1769908"/>
    <lineage>
        <taxon>Eukaryota</taxon>
        <taxon>Fungi</taxon>
        <taxon>Dikarya</taxon>
        <taxon>Ascomycota</taxon>
        <taxon>Pezizomycotina</taxon>
        <taxon>Dothideomycetes</taxon>
        <taxon>Pleosporomycetidae</taxon>
        <taxon>Pleosporales</taxon>
        <taxon>Pleosporineae</taxon>
        <taxon>Didymellaceae</taxon>
        <taxon>Didymella</taxon>
    </lineage>
</organism>
<name>A0A9P4WHF0_9PLEO</name>
<reference evidence="1" key="1">
    <citation type="submission" date="2019-04" db="EMBL/GenBank/DDBJ databases">
        <title>Sequencing of skin fungus with MAO and IRED activity.</title>
        <authorList>
            <person name="Marsaioli A.J."/>
            <person name="Bonatto J.M.C."/>
            <person name="Reis Junior O."/>
        </authorList>
    </citation>
    <scope>NUCLEOTIDE SEQUENCE</scope>
    <source>
        <strain evidence="1">28M1</strain>
    </source>
</reference>
<feature type="non-terminal residue" evidence="1">
    <location>
        <position position="131"/>
    </location>
</feature>
<keyword evidence="2" id="KW-1185">Reference proteome</keyword>
<dbReference type="PANTHER" id="PTHR42085">
    <property type="entry name" value="F-BOX DOMAIN-CONTAINING PROTEIN"/>
    <property type="match status" value="1"/>
</dbReference>